<feature type="region of interest" description="Disordered" evidence="1">
    <location>
        <begin position="255"/>
        <end position="274"/>
    </location>
</feature>
<evidence type="ECO:0000256" key="1">
    <source>
        <dbReference type="SAM" id="MobiDB-lite"/>
    </source>
</evidence>
<gene>
    <name evidence="2" type="ORF">NE237_024759</name>
</gene>
<proteinExistence type="predicted"/>
<name>A0A9Q0K135_9MAGN</name>
<comment type="caution">
    <text evidence="2">The sequence shown here is derived from an EMBL/GenBank/DDBJ whole genome shotgun (WGS) entry which is preliminary data.</text>
</comment>
<evidence type="ECO:0000313" key="3">
    <source>
        <dbReference type="Proteomes" id="UP001141806"/>
    </source>
</evidence>
<dbReference type="EMBL" id="JAMYWD010000010">
    <property type="protein sequence ID" value="KAJ4957648.1"/>
    <property type="molecule type" value="Genomic_DNA"/>
</dbReference>
<dbReference type="Proteomes" id="UP001141806">
    <property type="component" value="Unassembled WGS sequence"/>
</dbReference>
<reference evidence="2" key="1">
    <citation type="journal article" date="2023" name="Plant J.">
        <title>The genome of the king protea, Protea cynaroides.</title>
        <authorList>
            <person name="Chang J."/>
            <person name="Duong T.A."/>
            <person name="Schoeman C."/>
            <person name="Ma X."/>
            <person name="Roodt D."/>
            <person name="Barker N."/>
            <person name="Li Z."/>
            <person name="Van de Peer Y."/>
            <person name="Mizrachi E."/>
        </authorList>
    </citation>
    <scope>NUCLEOTIDE SEQUENCE</scope>
    <source>
        <tissue evidence="2">Young leaves</tissue>
    </source>
</reference>
<accession>A0A9Q0K135</accession>
<protein>
    <submittedName>
        <fullName evidence="2">Uncharacterized protein</fullName>
    </submittedName>
</protein>
<evidence type="ECO:0000313" key="2">
    <source>
        <dbReference type="EMBL" id="KAJ4957648.1"/>
    </source>
</evidence>
<sequence length="274" mass="28848">MTCPPSPSFKLNPNPNPKGNFDLSVPSCFEVLELVPDDFDLLPPCLNPLVNHPILPNPSLLSPSILTSSPTCMTCAFSMNPLPPSNPLLSVNQDVSVPSGNVVSSLLVDIGSPSRSVPLGDNFNPKQPPFLSQSPPDPSSTCNRAIALSVAHPVHGDPSLSHLSSVLGSACYADYNIPIGSSTLNGFADEVLSLHPSHCQSQKYHKVSPTSMSDIAFVDPWNGSSTVVFSSGQSLVSNQPSPLAIPPPLSFSGGAKGYQSEKGWYSRSKSPLSC</sequence>
<keyword evidence="3" id="KW-1185">Reference proteome</keyword>
<dbReference type="AlphaFoldDB" id="A0A9Q0K135"/>
<organism evidence="2 3">
    <name type="scientific">Protea cynaroides</name>
    <dbReference type="NCBI Taxonomy" id="273540"/>
    <lineage>
        <taxon>Eukaryota</taxon>
        <taxon>Viridiplantae</taxon>
        <taxon>Streptophyta</taxon>
        <taxon>Embryophyta</taxon>
        <taxon>Tracheophyta</taxon>
        <taxon>Spermatophyta</taxon>
        <taxon>Magnoliopsida</taxon>
        <taxon>Proteales</taxon>
        <taxon>Proteaceae</taxon>
        <taxon>Protea</taxon>
    </lineage>
</organism>